<keyword evidence="2" id="KW-1133">Transmembrane helix</keyword>
<evidence type="ECO:0000256" key="1">
    <source>
        <dbReference type="SAM" id="MobiDB-lite"/>
    </source>
</evidence>
<keyword evidence="2" id="KW-0812">Transmembrane</keyword>
<keyword evidence="4" id="KW-1185">Reference proteome</keyword>
<evidence type="ECO:0000313" key="4">
    <source>
        <dbReference type="Proteomes" id="UP000011688"/>
    </source>
</evidence>
<dbReference type="Proteomes" id="UP000011688">
    <property type="component" value="Unassembled WGS sequence"/>
</dbReference>
<dbReference type="RefSeq" id="WP_005553712.1">
    <property type="nucleotide sequence ID" value="NZ_AOIB01000013.1"/>
</dbReference>
<feature type="transmembrane region" description="Helical" evidence="2">
    <location>
        <begin position="106"/>
        <end position="130"/>
    </location>
</feature>
<protein>
    <submittedName>
        <fullName evidence="3">Uncharacterized protein</fullName>
    </submittedName>
</protein>
<dbReference type="EMBL" id="AOIB01000013">
    <property type="protein sequence ID" value="ELY60254.1"/>
    <property type="molecule type" value="Genomic_DNA"/>
</dbReference>
<name>L9XEU9_9EURY</name>
<feature type="region of interest" description="Disordered" evidence="1">
    <location>
        <begin position="41"/>
        <end position="74"/>
    </location>
</feature>
<dbReference type="eggNOG" id="arCOG01917">
    <property type="taxonomic scope" value="Archaea"/>
</dbReference>
<dbReference type="OrthoDB" id="189967at2157"/>
<proteinExistence type="predicted"/>
<evidence type="ECO:0000313" key="3">
    <source>
        <dbReference type="EMBL" id="ELY60254.1"/>
    </source>
</evidence>
<evidence type="ECO:0000256" key="2">
    <source>
        <dbReference type="SAM" id="Phobius"/>
    </source>
</evidence>
<reference evidence="3 4" key="1">
    <citation type="journal article" date="2014" name="PLoS Genet.">
        <title>Phylogenetically driven sequencing of extremely halophilic archaea reveals strategies for static and dynamic osmo-response.</title>
        <authorList>
            <person name="Becker E.A."/>
            <person name="Seitzer P.M."/>
            <person name="Tritt A."/>
            <person name="Larsen D."/>
            <person name="Krusor M."/>
            <person name="Yao A.I."/>
            <person name="Wu D."/>
            <person name="Madern D."/>
            <person name="Eisen J.A."/>
            <person name="Darling A.E."/>
            <person name="Facciotti M.T."/>
        </authorList>
    </citation>
    <scope>NUCLEOTIDE SEQUENCE [LARGE SCALE GENOMIC DNA]</scope>
    <source>
        <strain evidence="3 4">DSM 10524</strain>
    </source>
</reference>
<dbReference type="AlphaFoldDB" id="L9XEU9"/>
<gene>
    <name evidence="3" type="ORF">C491_03130</name>
</gene>
<keyword evidence="2" id="KW-0472">Membrane</keyword>
<organism evidence="3 4">
    <name type="scientific">Natronococcus amylolyticus DSM 10524</name>
    <dbReference type="NCBI Taxonomy" id="1227497"/>
    <lineage>
        <taxon>Archaea</taxon>
        <taxon>Methanobacteriati</taxon>
        <taxon>Methanobacteriota</taxon>
        <taxon>Stenosarchaea group</taxon>
        <taxon>Halobacteria</taxon>
        <taxon>Halobacteriales</taxon>
        <taxon>Natrialbaceae</taxon>
        <taxon>Natronococcus</taxon>
    </lineage>
</organism>
<dbReference type="STRING" id="1227497.C491_03130"/>
<feature type="compositionally biased region" description="Basic and acidic residues" evidence="1">
    <location>
        <begin position="59"/>
        <end position="74"/>
    </location>
</feature>
<comment type="caution">
    <text evidence="3">The sequence shown here is derived from an EMBL/GenBank/DDBJ whole genome shotgun (WGS) entry which is preliminary data.</text>
</comment>
<sequence>MAEPVEHRPVADRLVCPNCPADYPTPFSRRRISCRRCGTDFLAPDEARDGNSCPEDDGRETGSDARAKTDRAVDGGSDDRIAPYLRTIRTSAPAIALGFNSVALGFWLVGAASFEIAVMSVLLVTNGVLFQDRL</sequence>
<accession>L9XEU9</accession>